<evidence type="ECO:0000313" key="6">
    <source>
        <dbReference type="EMBL" id="OEG09858.1"/>
    </source>
</evidence>
<dbReference type="PANTHER" id="PTHR43174:SF2">
    <property type="entry name" value="UDP-N-ACETYLGLUCOSAMINE 2-EPIMERASE"/>
    <property type="match status" value="1"/>
</dbReference>
<reference evidence="7" key="1">
    <citation type="submission" date="2016-09" db="EMBL/GenBank/DDBJ databases">
        <authorList>
            <person name="Gulvik C.A."/>
        </authorList>
    </citation>
    <scope>NUCLEOTIDE SEQUENCE [LARGE SCALE GENOMIC DNA]</scope>
    <source>
        <strain evidence="7">LMG 8895</strain>
    </source>
</reference>
<gene>
    <name evidence="6" type="ORF">BCR25_10160</name>
</gene>
<dbReference type="InterPro" id="IPR003331">
    <property type="entry name" value="UDP_GlcNAc_Epimerase_2_dom"/>
</dbReference>
<dbReference type="SUPFAM" id="SSF53756">
    <property type="entry name" value="UDP-Glycosyltransferase/glycogen phosphorylase"/>
    <property type="match status" value="1"/>
</dbReference>
<dbReference type="AlphaFoldDB" id="A0A1E5GAY4"/>
<dbReference type="InterPro" id="IPR029767">
    <property type="entry name" value="WecB-like"/>
</dbReference>
<evidence type="ECO:0000256" key="1">
    <source>
        <dbReference type="ARBA" id="ARBA00023235"/>
    </source>
</evidence>
<dbReference type="GO" id="GO:0008761">
    <property type="term" value="F:UDP-N-acetylglucosamine 2-epimerase activity"/>
    <property type="evidence" value="ECO:0007669"/>
    <property type="project" value="UniProtKB-EC"/>
</dbReference>
<dbReference type="NCBIfam" id="TIGR00236">
    <property type="entry name" value="wecB"/>
    <property type="match status" value="1"/>
</dbReference>
<sequence>MAKLKAMVVFGTWAEAVKLLPLVKEMQEQPLHFVPVLVLTGPKEEWLNQIMDYFDLVPDYQLVINEDQSYTKVTANVLTKIDQIFCEERPNVLLVQGASVASLAISLAATYHQITIGHVDAGRRTQNKYEPFPEEINRQVMDTLANIHFAPTELNRYNLLLENQEAAAICVTGSLVIELAKQLPKIDVQHSLVEQINVSGKKLLFFTMSRKENWGTPMEKTFRGIKQFAEQYRDSFAVVFLLPHDSFAQERARDQFENIENIHLLQLDEIKSMHAFLSNAHIIVTDSEIIQELSPLLSVPVLVLRDITEYPESVMTGSLKLVGTETADVRRELSRLVDSVQEYQKMIATADPYDNTFVCKRMIDCLKNKVVPN</sequence>
<keyword evidence="1 4" id="KW-0413">Isomerase</keyword>
<comment type="similarity">
    <text evidence="2 4">Belongs to the UDP-N-acetylglucosamine 2-epimerase family.</text>
</comment>
<protein>
    <recommendedName>
        <fullName evidence="3">UDP-N-acetylglucosamine 2-epimerase (non-hydrolyzing)</fullName>
        <ecNumber evidence="3">5.1.3.14</ecNumber>
    </recommendedName>
</protein>
<proteinExistence type="inferred from homology"/>
<dbReference type="OrthoDB" id="9803238at2"/>
<name>A0A1E5GAY4_9ENTE</name>
<comment type="caution">
    <text evidence="6">The sequence shown here is derived from an EMBL/GenBank/DDBJ whole genome shotgun (WGS) entry which is preliminary data.</text>
</comment>
<evidence type="ECO:0000256" key="3">
    <source>
        <dbReference type="ARBA" id="ARBA00038858"/>
    </source>
</evidence>
<dbReference type="RefSeq" id="WP_069664611.1">
    <property type="nucleotide sequence ID" value="NZ_JBHUJJ010000001.1"/>
</dbReference>
<evidence type="ECO:0000313" key="7">
    <source>
        <dbReference type="Proteomes" id="UP000095094"/>
    </source>
</evidence>
<dbReference type="Pfam" id="PF02350">
    <property type="entry name" value="Epimerase_2"/>
    <property type="match status" value="1"/>
</dbReference>
<accession>A0A1E5GAY4</accession>
<evidence type="ECO:0000256" key="4">
    <source>
        <dbReference type="RuleBase" id="RU003513"/>
    </source>
</evidence>
<organism evidence="6 7">
    <name type="scientific">Enterococcus termitis</name>
    <dbReference type="NCBI Taxonomy" id="332950"/>
    <lineage>
        <taxon>Bacteria</taxon>
        <taxon>Bacillati</taxon>
        <taxon>Bacillota</taxon>
        <taxon>Bacilli</taxon>
        <taxon>Lactobacillales</taxon>
        <taxon>Enterococcaceae</taxon>
        <taxon>Enterococcus</taxon>
    </lineage>
</organism>
<evidence type="ECO:0000256" key="2">
    <source>
        <dbReference type="ARBA" id="ARBA00038209"/>
    </source>
</evidence>
<dbReference type="Proteomes" id="UP000095094">
    <property type="component" value="Unassembled WGS sequence"/>
</dbReference>
<keyword evidence="7" id="KW-1185">Reference proteome</keyword>
<feature type="domain" description="UDP-N-acetylglucosamine 2-epimerase" evidence="5">
    <location>
        <begin position="26"/>
        <end position="367"/>
    </location>
</feature>
<evidence type="ECO:0000259" key="5">
    <source>
        <dbReference type="Pfam" id="PF02350"/>
    </source>
</evidence>
<dbReference type="EMBL" id="MIJY01000044">
    <property type="protein sequence ID" value="OEG09858.1"/>
    <property type="molecule type" value="Genomic_DNA"/>
</dbReference>
<dbReference type="Gene3D" id="3.40.50.2000">
    <property type="entry name" value="Glycogen Phosphorylase B"/>
    <property type="match status" value="2"/>
</dbReference>
<dbReference type="EC" id="5.1.3.14" evidence="3"/>
<dbReference type="PANTHER" id="PTHR43174">
    <property type="entry name" value="UDP-N-ACETYLGLUCOSAMINE 2-EPIMERASE"/>
    <property type="match status" value="1"/>
</dbReference>